<reference evidence="2 3" key="1">
    <citation type="journal article" date="2015" name="Stand. Genomic Sci.">
        <title>Genomic Encyclopedia of Bacterial and Archaeal Type Strains, Phase III: the genomes of soil and plant-associated and newly described type strains.</title>
        <authorList>
            <person name="Whitman W.B."/>
            <person name="Woyke T."/>
            <person name="Klenk H.P."/>
            <person name="Zhou Y."/>
            <person name="Lilburn T.G."/>
            <person name="Beck B.J."/>
            <person name="De Vos P."/>
            <person name="Vandamme P."/>
            <person name="Eisen J.A."/>
            <person name="Garrity G."/>
            <person name="Hugenholtz P."/>
            <person name="Kyrpides N.C."/>
        </authorList>
    </citation>
    <scope>NUCLEOTIDE SEQUENCE [LARGE SCALE GENOMIC DNA]</scope>
    <source>
        <strain evidence="2 3">CGMCC 1.2546</strain>
    </source>
</reference>
<sequence>MPKVTKTIGSGMTERGIVQFDWTTIHEFFAKRVITYKKRRRTRPNSSARTFWRREKNGSTDNSISTRAA</sequence>
<comment type="caution">
    <text evidence="2">The sequence shown here is derived from an EMBL/GenBank/DDBJ whole genome shotgun (WGS) entry which is preliminary data.</text>
</comment>
<accession>A0A562NC85</accession>
<keyword evidence="3" id="KW-1185">Reference proteome</keyword>
<dbReference type="Proteomes" id="UP000317122">
    <property type="component" value="Unassembled WGS sequence"/>
</dbReference>
<dbReference type="RefSeq" id="WP_145720874.1">
    <property type="nucleotide sequence ID" value="NZ_BSPF01000108.1"/>
</dbReference>
<dbReference type="AlphaFoldDB" id="A0A562NC85"/>
<proteinExistence type="predicted"/>
<gene>
    <name evidence="2" type="ORF">IQ26_04899</name>
</gene>
<dbReference type="OrthoDB" id="565387at2"/>
<organism evidence="2 3">
    <name type="scientific">Mesorhizobium tianshanense</name>
    <dbReference type="NCBI Taxonomy" id="39844"/>
    <lineage>
        <taxon>Bacteria</taxon>
        <taxon>Pseudomonadati</taxon>
        <taxon>Pseudomonadota</taxon>
        <taxon>Alphaproteobacteria</taxon>
        <taxon>Hyphomicrobiales</taxon>
        <taxon>Phyllobacteriaceae</taxon>
        <taxon>Mesorhizobium</taxon>
    </lineage>
</organism>
<name>A0A562NC85_9HYPH</name>
<feature type="compositionally biased region" description="Polar residues" evidence="1">
    <location>
        <begin position="59"/>
        <end position="69"/>
    </location>
</feature>
<evidence type="ECO:0000256" key="1">
    <source>
        <dbReference type="SAM" id="MobiDB-lite"/>
    </source>
</evidence>
<dbReference type="EMBL" id="VLKT01000034">
    <property type="protein sequence ID" value="TWI29785.1"/>
    <property type="molecule type" value="Genomic_DNA"/>
</dbReference>
<feature type="region of interest" description="Disordered" evidence="1">
    <location>
        <begin position="39"/>
        <end position="69"/>
    </location>
</feature>
<protein>
    <submittedName>
        <fullName evidence="2">Uncharacterized protein</fullName>
    </submittedName>
</protein>
<evidence type="ECO:0000313" key="3">
    <source>
        <dbReference type="Proteomes" id="UP000317122"/>
    </source>
</evidence>
<evidence type="ECO:0000313" key="2">
    <source>
        <dbReference type="EMBL" id="TWI29785.1"/>
    </source>
</evidence>